<dbReference type="PROSITE" id="PS50850">
    <property type="entry name" value="MFS"/>
    <property type="match status" value="1"/>
</dbReference>
<sequence length="403" mass="44533">MNARKRVIGIALLTALSVVGDSMLFIVLPIYWEDFGLTAVWQIGVLLSVNRFVRLPINPLIGLFYKHFQLRTGLYIAVFLAISTTFSYGVVKEFWLLFFMRALWGVAWSLLRLGGYLTVIEFTEQMNRGKFVGLYNGLWGLGGLVGMLGGGLLVDQTSLFFVTTLFALLGLLAIPMVVLFVPVSQPNTEIKPTTGTKVNGFSTYIWLVLATGFTMGFVVFGLFASTLSQLINNNYSNEWTIMEFTVGAATIAGIIQAIRWGWDPFIASAIGRRLDIASSQIRILYIPLLGGGLLLLILGFLQSIILLIVSLLLFQLMSTLFVTTTDTLATNTAGNSSNSIKVITAHTIVIDVGAAVGPFMSYVVIQYFNLITVYIMASALMTGLALIWYIYNRYTFKKSYNLI</sequence>
<keyword evidence="5 6" id="KW-0472">Membrane</keyword>
<protein>
    <submittedName>
        <fullName evidence="8">MFS transporter</fullName>
    </submittedName>
</protein>
<proteinExistence type="predicted"/>
<dbReference type="EMBL" id="JBHTKJ010000026">
    <property type="protein sequence ID" value="MFD1038791.1"/>
    <property type="molecule type" value="Genomic_DNA"/>
</dbReference>
<feature type="transmembrane region" description="Helical" evidence="6">
    <location>
        <begin position="35"/>
        <end position="53"/>
    </location>
</feature>
<gene>
    <name evidence="8" type="ORF">ACFQ3N_10365</name>
</gene>
<keyword evidence="2" id="KW-0813">Transport</keyword>
<evidence type="ECO:0000313" key="9">
    <source>
        <dbReference type="Proteomes" id="UP001597040"/>
    </source>
</evidence>
<keyword evidence="3 6" id="KW-0812">Transmembrane</keyword>
<feature type="transmembrane region" description="Helical" evidence="6">
    <location>
        <begin position="159"/>
        <end position="183"/>
    </location>
</feature>
<dbReference type="RefSeq" id="WP_390362104.1">
    <property type="nucleotide sequence ID" value="NZ_JBHTKJ010000026.1"/>
</dbReference>
<organism evidence="8 9">
    <name type="scientific">Virgibacillus byunsanensis</name>
    <dbReference type="NCBI Taxonomy" id="570945"/>
    <lineage>
        <taxon>Bacteria</taxon>
        <taxon>Bacillati</taxon>
        <taxon>Bacillota</taxon>
        <taxon>Bacilli</taxon>
        <taxon>Bacillales</taxon>
        <taxon>Bacillaceae</taxon>
        <taxon>Virgibacillus</taxon>
    </lineage>
</organism>
<comment type="subcellular location">
    <subcellularLocation>
        <location evidence="1">Cell membrane</location>
        <topology evidence="1">Multi-pass membrane protein</topology>
    </subcellularLocation>
</comment>
<comment type="caution">
    <text evidence="8">The sequence shown here is derived from an EMBL/GenBank/DDBJ whole genome shotgun (WGS) entry which is preliminary data.</text>
</comment>
<reference evidence="9" key="1">
    <citation type="journal article" date="2019" name="Int. J. Syst. Evol. Microbiol.">
        <title>The Global Catalogue of Microorganisms (GCM) 10K type strain sequencing project: providing services to taxonomists for standard genome sequencing and annotation.</title>
        <authorList>
            <consortium name="The Broad Institute Genomics Platform"/>
            <consortium name="The Broad Institute Genome Sequencing Center for Infectious Disease"/>
            <person name="Wu L."/>
            <person name="Ma J."/>
        </authorList>
    </citation>
    <scope>NUCLEOTIDE SEQUENCE [LARGE SCALE GENOMIC DNA]</scope>
    <source>
        <strain evidence="9">CCUG 56754</strain>
    </source>
</reference>
<evidence type="ECO:0000256" key="6">
    <source>
        <dbReference type="SAM" id="Phobius"/>
    </source>
</evidence>
<evidence type="ECO:0000256" key="4">
    <source>
        <dbReference type="ARBA" id="ARBA00022989"/>
    </source>
</evidence>
<feature type="transmembrane region" description="Helical" evidence="6">
    <location>
        <begin position="283"/>
        <end position="314"/>
    </location>
</feature>
<dbReference type="InterPro" id="IPR020846">
    <property type="entry name" value="MFS_dom"/>
</dbReference>
<feature type="transmembrane region" description="Helical" evidence="6">
    <location>
        <begin position="204"/>
        <end position="224"/>
    </location>
</feature>
<dbReference type="InterPro" id="IPR011701">
    <property type="entry name" value="MFS"/>
</dbReference>
<feature type="transmembrane region" description="Helical" evidence="6">
    <location>
        <begin position="244"/>
        <end position="262"/>
    </location>
</feature>
<evidence type="ECO:0000256" key="5">
    <source>
        <dbReference type="ARBA" id="ARBA00023136"/>
    </source>
</evidence>
<evidence type="ECO:0000259" key="7">
    <source>
        <dbReference type="PROSITE" id="PS50850"/>
    </source>
</evidence>
<dbReference type="InterPro" id="IPR050930">
    <property type="entry name" value="MFS_Vesicular_Transporter"/>
</dbReference>
<evidence type="ECO:0000256" key="2">
    <source>
        <dbReference type="ARBA" id="ARBA00022448"/>
    </source>
</evidence>
<name>A0ABW3LK67_9BACI</name>
<evidence type="ECO:0000256" key="1">
    <source>
        <dbReference type="ARBA" id="ARBA00004651"/>
    </source>
</evidence>
<dbReference type="Pfam" id="PF07690">
    <property type="entry name" value="MFS_1"/>
    <property type="match status" value="1"/>
</dbReference>
<keyword evidence="9" id="KW-1185">Reference proteome</keyword>
<feature type="transmembrane region" description="Helical" evidence="6">
    <location>
        <begin position="74"/>
        <end position="91"/>
    </location>
</feature>
<dbReference type="PANTHER" id="PTHR23506:SF23">
    <property type="entry name" value="GH10249P"/>
    <property type="match status" value="1"/>
</dbReference>
<evidence type="ECO:0000313" key="8">
    <source>
        <dbReference type="EMBL" id="MFD1038791.1"/>
    </source>
</evidence>
<feature type="transmembrane region" description="Helical" evidence="6">
    <location>
        <begin position="7"/>
        <end position="29"/>
    </location>
</feature>
<evidence type="ECO:0000256" key="3">
    <source>
        <dbReference type="ARBA" id="ARBA00022692"/>
    </source>
</evidence>
<keyword evidence="4 6" id="KW-1133">Transmembrane helix</keyword>
<dbReference type="Gene3D" id="1.20.1250.20">
    <property type="entry name" value="MFS general substrate transporter like domains"/>
    <property type="match status" value="1"/>
</dbReference>
<feature type="transmembrane region" description="Helical" evidence="6">
    <location>
        <begin position="367"/>
        <end position="391"/>
    </location>
</feature>
<feature type="transmembrane region" description="Helical" evidence="6">
    <location>
        <begin position="131"/>
        <end position="153"/>
    </location>
</feature>
<feature type="domain" description="Major facilitator superfamily (MFS) profile" evidence="7">
    <location>
        <begin position="6"/>
        <end position="395"/>
    </location>
</feature>
<dbReference type="PANTHER" id="PTHR23506">
    <property type="entry name" value="GH10249P"/>
    <property type="match status" value="1"/>
</dbReference>
<dbReference type="InterPro" id="IPR036259">
    <property type="entry name" value="MFS_trans_sf"/>
</dbReference>
<dbReference type="Proteomes" id="UP001597040">
    <property type="component" value="Unassembled WGS sequence"/>
</dbReference>
<feature type="transmembrane region" description="Helical" evidence="6">
    <location>
        <begin position="97"/>
        <end position="119"/>
    </location>
</feature>
<dbReference type="SUPFAM" id="SSF103473">
    <property type="entry name" value="MFS general substrate transporter"/>
    <property type="match status" value="1"/>
</dbReference>
<accession>A0ABW3LK67</accession>